<name>A0A5C5ZZR6_9BACT</name>
<organism evidence="1 2">
    <name type="scientific">Neorhodopirellula pilleata</name>
    <dbReference type="NCBI Taxonomy" id="2714738"/>
    <lineage>
        <taxon>Bacteria</taxon>
        <taxon>Pseudomonadati</taxon>
        <taxon>Planctomycetota</taxon>
        <taxon>Planctomycetia</taxon>
        <taxon>Pirellulales</taxon>
        <taxon>Pirellulaceae</taxon>
        <taxon>Neorhodopirellula</taxon>
    </lineage>
</organism>
<dbReference type="GO" id="GO:0045493">
    <property type="term" value="P:xylan catabolic process"/>
    <property type="evidence" value="ECO:0007669"/>
    <property type="project" value="UniProtKB-KW"/>
</dbReference>
<keyword evidence="1" id="KW-0858">Xylan degradation</keyword>
<evidence type="ECO:0000313" key="2">
    <source>
        <dbReference type="Proteomes" id="UP000316213"/>
    </source>
</evidence>
<dbReference type="GO" id="GO:0016747">
    <property type="term" value="F:acyltransferase activity, transferring groups other than amino-acyl groups"/>
    <property type="evidence" value="ECO:0007669"/>
    <property type="project" value="TreeGrafter"/>
</dbReference>
<proteinExistence type="predicted"/>
<dbReference type="GO" id="GO:0016798">
    <property type="term" value="F:hydrolase activity, acting on glycosyl bonds"/>
    <property type="evidence" value="ECO:0007669"/>
    <property type="project" value="UniProtKB-KW"/>
</dbReference>
<accession>A0A5C5ZZR6</accession>
<dbReference type="EMBL" id="SJPM01000011">
    <property type="protein sequence ID" value="TWT92521.1"/>
    <property type="molecule type" value="Genomic_DNA"/>
</dbReference>
<comment type="caution">
    <text evidence="1">The sequence shown here is derived from an EMBL/GenBank/DDBJ whole genome shotgun (WGS) entry which is preliminary data.</text>
</comment>
<dbReference type="InterPro" id="IPR029058">
    <property type="entry name" value="AB_hydrolase_fold"/>
</dbReference>
<keyword evidence="1" id="KW-0119">Carbohydrate metabolism</keyword>
<dbReference type="Gene3D" id="3.40.50.1820">
    <property type="entry name" value="alpha/beta hydrolase"/>
    <property type="match status" value="1"/>
</dbReference>
<keyword evidence="1" id="KW-0624">Polysaccharide degradation</keyword>
<dbReference type="OrthoDB" id="9777383at2"/>
<dbReference type="Proteomes" id="UP000316213">
    <property type="component" value="Unassembled WGS sequence"/>
</dbReference>
<keyword evidence="1" id="KW-0378">Hydrolase</keyword>
<gene>
    <name evidence="1" type="ORF">Pla100_45390</name>
</gene>
<reference evidence="1 2" key="1">
    <citation type="submission" date="2019-02" db="EMBL/GenBank/DDBJ databases">
        <title>Deep-cultivation of Planctomycetes and their phenomic and genomic characterization uncovers novel biology.</title>
        <authorList>
            <person name="Wiegand S."/>
            <person name="Jogler M."/>
            <person name="Boedeker C."/>
            <person name="Pinto D."/>
            <person name="Vollmers J."/>
            <person name="Rivas-Marin E."/>
            <person name="Kohn T."/>
            <person name="Peeters S.H."/>
            <person name="Heuer A."/>
            <person name="Rast P."/>
            <person name="Oberbeckmann S."/>
            <person name="Bunk B."/>
            <person name="Jeske O."/>
            <person name="Meyerdierks A."/>
            <person name="Storesund J.E."/>
            <person name="Kallscheuer N."/>
            <person name="Luecker S."/>
            <person name="Lage O.M."/>
            <person name="Pohl T."/>
            <person name="Merkel B.J."/>
            <person name="Hornburger P."/>
            <person name="Mueller R.-W."/>
            <person name="Bruemmer F."/>
            <person name="Labrenz M."/>
            <person name="Spormann A.M."/>
            <person name="Op Den Camp H."/>
            <person name="Overmann J."/>
            <person name="Amann R."/>
            <person name="Jetten M.S.M."/>
            <person name="Mascher T."/>
            <person name="Medema M.H."/>
            <person name="Devos D.P."/>
            <person name="Kaster A.-K."/>
            <person name="Ovreas L."/>
            <person name="Rohde M."/>
            <person name="Galperin M.Y."/>
            <person name="Jogler C."/>
        </authorList>
    </citation>
    <scope>NUCLEOTIDE SEQUENCE [LARGE SCALE GENOMIC DNA]</scope>
    <source>
        <strain evidence="1 2">Pla100</strain>
    </source>
</reference>
<sequence length="330" mass="36362">MSPLVRSARLSLIVLVTLLYLVNGIASQVDSDELPAKNQPARTPPAKVGRKDKATPRFSWINPAQNSQQVPGLIHGQFHSTLVDQNVGYFLLLPPGYESKAGTQSQQRYPVVYYLHGGRPGSEAKGISLAPMMVEAMKSEQVGEMIYVFVNGGPVSHYNVPDQPGAIGADVFIQELIPHIDQTYRTIADRSGRGLEGFSQGGRGTMRLSLRYPELFSSVAAGGGGYETEKRISESEGRESETLRFAIGDNTWDLARVYAKSDRPSLDLMIYVGTKGFNYQNNLQYMAFLKEQGIPFRSLIVEGVPHSAKGIYEQKGLAIMKFHDDNFGSR</sequence>
<dbReference type="AlphaFoldDB" id="A0A5C5ZZR6"/>
<dbReference type="RefSeq" id="WP_146580145.1">
    <property type="nucleotide sequence ID" value="NZ_SJPM01000011.1"/>
</dbReference>
<dbReference type="PANTHER" id="PTHR48098">
    <property type="entry name" value="ENTEROCHELIN ESTERASE-RELATED"/>
    <property type="match status" value="1"/>
</dbReference>
<evidence type="ECO:0000313" key="1">
    <source>
        <dbReference type="EMBL" id="TWT92521.1"/>
    </source>
</evidence>
<dbReference type="InterPro" id="IPR050583">
    <property type="entry name" value="Mycobacterial_A85_antigen"/>
</dbReference>
<protein>
    <submittedName>
        <fullName evidence="1">Endo-1,4-beta-xylanase/feruloyl esterase</fullName>
    </submittedName>
</protein>
<dbReference type="InterPro" id="IPR000801">
    <property type="entry name" value="Esterase-like"/>
</dbReference>
<keyword evidence="2" id="KW-1185">Reference proteome</keyword>
<dbReference type="Pfam" id="PF00756">
    <property type="entry name" value="Esterase"/>
    <property type="match status" value="1"/>
</dbReference>
<keyword evidence="1" id="KW-0326">Glycosidase</keyword>
<dbReference type="SUPFAM" id="SSF53474">
    <property type="entry name" value="alpha/beta-Hydrolases"/>
    <property type="match status" value="1"/>
</dbReference>
<dbReference type="PANTHER" id="PTHR48098:SF1">
    <property type="entry name" value="DIACYLGLYCEROL ACYLTRANSFERASE_MYCOLYLTRANSFERASE AG85A"/>
    <property type="match status" value="1"/>
</dbReference>